<evidence type="ECO:0000313" key="3">
    <source>
        <dbReference type="Proteomes" id="UP000028780"/>
    </source>
</evidence>
<proteinExistence type="predicted"/>
<dbReference type="OrthoDB" id="4406641at2"/>
<dbReference type="KEGG" id="cii:CIMIT_05430"/>
<dbReference type="EMBL" id="LT906467">
    <property type="protein sequence ID" value="SNV69372.1"/>
    <property type="molecule type" value="Genomic_DNA"/>
</dbReference>
<dbReference type="InterPro" id="IPR019660">
    <property type="entry name" value="Put_sensory_transdc_reg_YbjN"/>
</dbReference>
<accession>A0A076NNQ2</accession>
<dbReference type="HOGENOM" id="CLU_1793239_0_0_11"/>
<reference evidence="1 3" key="1">
    <citation type="submission" date="2014-08" db="EMBL/GenBank/DDBJ databases">
        <title>Complete genome sequence of Corynebacterium imitans DSM 44264, isolated from a five-month-old boy with suspected pharyngeal diphtheria.</title>
        <authorList>
            <person name="Mollmann S."/>
            <person name="Albersmeier A."/>
            <person name="Ruckert C."/>
            <person name="Tauch A."/>
        </authorList>
    </citation>
    <scope>NUCLEOTIDE SEQUENCE [LARGE SCALE GENOMIC DNA]</scope>
    <source>
        <strain evidence="1 3">DSM 44264</strain>
    </source>
</reference>
<keyword evidence="3" id="KW-1185">Reference proteome</keyword>
<dbReference type="Proteomes" id="UP000215374">
    <property type="component" value="Chromosome 1"/>
</dbReference>
<dbReference type="Pfam" id="PF10722">
    <property type="entry name" value="YbjN"/>
    <property type="match status" value="1"/>
</dbReference>
<dbReference type="AlphaFoldDB" id="A0A076NNQ2"/>
<gene>
    <name evidence="1" type="ORF">CIMIT_05430</name>
    <name evidence="2" type="ORF">SAMEA4535761_01152</name>
</gene>
<protein>
    <recommendedName>
        <fullName evidence="5">Sensory transduction regulator</fullName>
    </recommendedName>
</protein>
<evidence type="ECO:0000313" key="1">
    <source>
        <dbReference type="EMBL" id="AIJ33415.1"/>
    </source>
</evidence>
<sequence length="144" mass="16337">MKQTNLDRVRDYFQAQEWTYTDAEDPDTIKTVFAGIAMDISYTSNTIVLFTTIGVAEIKASRFGDVLEFCEQFNNARSFPTAIAIEEPERDLAALGISYALPCQWQHTDEQFRDFLDRGILGVVNTAKAFLSEFAPEVLRQLPE</sequence>
<organism evidence="1 3">
    <name type="scientific">Corynebacterium imitans</name>
    <dbReference type="NCBI Taxonomy" id="156978"/>
    <lineage>
        <taxon>Bacteria</taxon>
        <taxon>Bacillati</taxon>
        <taxon>Actinomycetota</taxon>
        <taxon>Actinomycetes</taxon>
        <taxon>Mycobacteriales</taxon>
        <taxon>Corynebacteriaceae</taxon>
        <taxon>Corynebacterium</taxon>
    </lineage>
</organism>
<dbReference type="EMBL" id="CP009211">
    <property type="protein sequence ID" value="AIJ33415.1"/>
    <property type="molecule type" value="Genomic_DNA"/>
</dbReference>
<evidence type="ECO:0000313" key="4">
    <source>
        <dbReference type="Proteomes" id="UP000215374"/>
    </source>
</evidence>
<dbReference type="RefSeq" id="WP_038590181.1">
    <property type="nucleotide sequence ID" value="NZ_CP009211.1"/>
</dbReference>
<dbReference type="STRING" id="156978.CIMIT_05430"/>
<evidence type="ECO:0008006" key="5">
    <source>
        <dbReference type="Google" id="ProtNLM"/>
    </source>
</evidence>
<reference evidence="2 4" key="2">
    <citation type="submission" date="2017-06" db="EMBL/GenBank/DDBJ databases">
        <authorList>
            <consortium name="Pathogen Informatics"/>
        </authorList>
    </citation>
    <scope>NUCLEOTIDE SEQUENCE [LARGE SCALE GENOMIC DNA]</scope>
    <source>
        <strain evidence="2 4">NCTC13015</strain>
    </source>
</reference>
<dbReference type="eggNOG" id="ENOG5031K6C">
    <property type="taxonomic scope" value="Bacteria"/>
</dbReference>
<dbReference type="Proteomes" id="UP000028780">
    <property type="component" value="Chromosome"/>
</dbReference>
<evidence type="ECO:0000313" key="2">
    <source>
        <dbReference type="EMBL" id="SNV69372.1"/>
    </source>
</evidence>
<name>A0A076NNQ2_9CORY</name>